<feature type="domain" description="Integrase catalytic" evidence="3">
    <location>
        <begin position="32"/>
        <end position="75"/>
    </location>
</feature>
<name>A0ABT6HJS2_9ACTN</name>
<feature type="compositionally biased region" description="Low complexity" evidence="1">
    <location>
        <begin position="13"/>
        <end position="22"/>
    </location>
</feature>
<evidence type="ECO:0000256" key="2">
    <source>
        <dbReference type="SAM" id="Phobius"/>
    </source>
</evidence>
<feature type="compositionally biased region" description="Polar residues" evidence="1">
    <location>
        <begin position="1"/>
        <end position="12"/>
    </location>
</feature>
<dbReference type="RefSeq" id="WP_279927262.1">
    <property type="nucleotide sequence ID" value="NZ_JARWBG010000007.1"/>
</dbReference>
<reference evidence="4 5" key="1">
    <citation type="submission" date="2023-04" db="EMBL/GenBank/DDBJ databases">
        <title>Streptomyces chengmaiensis sp. nov. isolated from the stem of mangrove plant in Hainan.</title>
        <authorList>
            <person name="Huang X."/>
            <person name="Zhou S."/>
            <person name="Chu X."/>
            <person name="Xie Y."/>
            <person name="Lin Y."/>
        </authorList>
    </citation>
    <scope>NUCLEOTIDE SEQUENCE [LARGE SCALE GENOMIC DNA]</scope>
    <source>
        <strain evidence="4 5">HNM0663</strain>
    </source>
</reference>
<dbReference type="InterPro" id="IPR001584">
    <property type="entry name" value="Integrase_cat-core"/>
</dbReference>
<organism evidence="4 5">
    <name type="scientific">Streptomyces chengmaiensis</name>
    <dbReference type="NCBI Taxonomy" id="3040919"/>
    <lineage>
        <taxon>Bacteria</taxon>
        <taxon>Bacillati</taxon>
        <taxon>Actinomycetota</taxon>
        <taxon>Actinomycetes</taxon>
        <taxon>Kitasatosporales</taxon>
        <taxon>Streptomycetaceae</taxon>
        <taxon>Streptomyces</taxon>
    </lineage>
</organism>
<evidence type="ECO:0000259" key="3">
    <source>
        <dbReference type="PROSITE" id="PS50994"/>
    </source>
</evidence>
<gene>
    <name evidence="4" type="ORF">QCN29_09330</name>
</gene>
<protein>
    <recommendedName>
        <fullName evidence="3">Integrase catalytic domain-containing protein</fullName>
    </recommendedName>
</protein>
<proteinExistence type="predicted"/>
<comment type="caution">
    <text evidence="4">The sequence shown here is derived from an EMBL/GenBank/DDBJ whole genome shotgun (WGS) entry which is preliminary data.</text>
</comment>
<keyword evidence="2" id="KW-1133">Transmembrane helix</keyword>
<sequence>MPITALSSTGHSPANADPAAARAPDRLDRDFVAPAPNRTWAADFTHVVAWAGVVYVAFVVVTFSRRIVGWSASMS</sequence>
<keyword evidence="2" id="KW-0472">Membrane</keyword>
<accession>A0ABT6HJS2</accession>
<feature type="region of interest" description="Disordered" evidence="1">
    <location>
        <begin position="1"/>
        <end position="23"/>
    </location>
</feature>
<dbReference type="Proteomes" id="UP001223144">
    <property type="component" value="Unassembled WGS sequence"/>
</dbReference>
<dbReference type="EMBL" id="JARWBG010000007">
    <property type="protein sequence ID" value="MDH2388987.1"/>
    <property type="molecule type" value="Genomic_DNA"/>
</dbReference>
<keyword evidence="5" id="KW-1185">Reference proteome</keyword>
<dbReference type="SUPFAM" id="SSF53098">
    <property type="entry name" value="Ribonuclease H-like"/>
    <property type="match status" value="1"/>
</dbReference>
<keyword evidence="2" id="KW-0812">Transmembrane</keyword>
<evidence type="ECO:0000256" key="1">
    <source>
        <dbReference type="SAM" id="MobiDB-lite"/>
    </source>
</evidence>
<feature type="transmembrane region" description="Helical" evidence="2">
    <location>
        <begin position="40"/>
        <end position="64"/>
    </location>
</feature>
<dbReference type="PROSITE" id="PS50994">
    <property type="entry name" value="INTEGRASE"/>
    <property type="match status" value="1"/>
</dbReference>
<evidence type="ECO:0000313" key="5">
    <source>
        <dbReference type="Proteomes" id="UP001223144"/>
    </source>
</evidence>
<evidence type="ECO:0000313" key="4">
    <source>
        <dbReference type="EMBL" id="MDH2388987.1"/>
    </source>
</evidence>
<dbReference type="InterPro" id="IPR012337">
    <property type="entry name" value="RNaseH-like_sf"/>
</dbReference>